<sequence length="211" mass="23191">MVPSLQDLCMRVLLENVDAITSIEKIARWLAEEQLSLSLKECDMSNLMVLQLDQCGRCLPDYIMYSSLARGANSLPALSSVSITAACRLFDSGLKALVSSAPNIRSINLSQCSLLTSAAIQTLANTLGAVLKELYLGDCHRFDIMVARPAFKKLEQLEVLPLAAAKSVNDDFIGVILATQGPILKELILDDCTYVNYFIIRLLRVFEGTFL</sequence>
<protein>
    <submittedName>
        <fullName evidence="1">Uncharacterized protein</fullName>
    </submittedName>
</protein>
<dbReference type="EMBL" id="CM042883">
    <property type="protein sequence ID" value="KAI4376493.1"/>
    <property type="molecule type" value="Genomic_DNA"/>
</dbReference>
<evidence type="ECO:0000313" key="1">
    <source>
        <dbReference type="EMBL" id="KAI4376493.1"/>
    </source>
</evidence>
<evidence type="ECO:0000313" key="2">
    <source>
        <dbReference type="Proteomes" id="UP001057402"/>
    </source>
</evidence>
<reference evidence="2" key="1">
    <citation type="journal article" date="2023" name="Front. Plant Sci.">
        <title>Chromosomal-level genome assembly of Melastoma candidum provides insights into trichome evolution.</title>
        <authorList>
            <person name="Zhong Y."/>
            <person name="Wu W."/>
            <person name="Sun C."/>
            <person name="Zou P."/>
            <person name="Liu Y."/>
            <person name="Dai S."/>
            <person name="Zhou R."/>
        </authorList>
    </citation>
    <scope>NUCLEOTIDE SEQUENCE [LARGE SCALE GENOMIC DNA]</scope>
</reference>
<accession>A0ACB9RDC1</accession>
<gene>
    <name evidence="1" type="ORF">MLD38_014249</name>
</gene>
<comment type="caution">
    <text evidence="1">The sequence shown here is derived from an EMBL/GenBank/DDBJ whole genome shotgun (WGS) entry which is preliminary data.</text>
</comment>
<keyword evidence="2" id="KW-1185">Reference proteome</keyword>
<name>A0ACB9RDC1_9MYRT</name>
<dbReference type="Proteomes" id="UP001057402">
    <property type="component" value="Chromosome 4"/>
</dbReference>
<proteinExistence type="predicted"/>
<organism evidence="1 2">
    <name type="scientific">Melastoma candidum</name>
    <dbReference type="NCBI Taxonomy" id="119954"/>
    <lineage>
        <taxon>Eukaryota</taxon>
        <taxon>Viridiplantae</taxon>
        <taxon>Streptophyta</taxon>
        <taxon>Embryophyta</taxon>
        <taxon>Tracheophyta</taxon>
        <taxon>Spermatophyta</taxon>
        <taxon>Magnoliopsida</taxon>
        <taxon>eudicotyledons</taxon>
        <taxon>Gunneridae</taxon>
        <taxon>Pentapetalae</taxon>
        <taxon>rosids</taxon>
        <taxon>malvids</taxon>
        <taxon>Myrtales</taxon>
        <taxon>Melastomataceae</taxon>
        <taxon>Melastomatoideae</taxon>
        <taxon>Melastomateae</taxon>
        <taxon>Melastoma</taxon>
    </lineage>
</organism>